<dbReference type="PANTHER" id="PTHR24148:SF64">
    <property type="entry name" value="HETEROKARYON INCOMPATIBILITY DOMAIN-CONTAINING PROTEIN"/>
    <property type="match status" value="1"/>
</dbReference>
<organism evidence="2 3">
    <name type="scientific">Metarhizium rileyi (strain RCEF 4871)</name>
    <name type="common">Nomuraea rileyi</name>
    <dbReference type="NCBI Taxonomy" id="1649241"/>
    <lineage>
        <taxon>Eukaryota</taxon>
        <taxon>Fungi</taxon>
        <taxon>Dikarya</taxon>
        <taxon>Ascomycota</taxon>
        <taxon>Pezizomycotina</taxon>
        <taxon>Sordariomycetes</taxon>
        <taxon>Hypocreomycetidae</taxon>
        <taxon>Hypocreales</taxon>
        <taxon>Clavicipitaceae</taxon>
        <taxon>Metarhizium</taxon>
    </lineage>
</organism>
<protein>
    <recommendedName>
        <fullName evidence="1">Heterokaryon incompatibility domain-containing protein</fullName>
    </recommendedName>
</protein>
<accession>A0A5C6G8X9</accession>
<dbReference type="AlphaFoldDB" id="A0A5C6G8X9"/>
<evidence type="ECO:0000313" key="2">
    <source>
        <dbReference type="EMBL" id="TWU73098.1"/>
    </source>
</evidence>
<dbReference type="Proteomes" id="UP000317257">
    <property type="component" value="Unassembled WGS sequence"/>
</dbReference>
<feature type="domain" description="Heterokaryon incompatibility" evidence="1">
    <location>
        <begin position="52"/>
        <end position="230"/>
    </location>
</feature>
<dbReference type="Pfam" id="PF06985">
    <property type="entry name" value="HET"/>
    <property type="match status" value="1"/>
</dbReference>
<dbReference type="EMBL" id="SBHS01000021">
    <property type="protein sequence ID" value="TWU73098.1"/>
    <property type="molecule type" value="Genomic_DNA"/>
</dbReference>
<evidence type="ECO:0000313" key="3">
    <source>
        <dbReference type="Proteomes" id="UP000317257"/>
    </source>
</evidence>
<evidence type="ECO:0000259" key="1">
    <source>
        <dbReference type="Pfam" id="PF06985"/>
    </source>
</evidence>
<reference evidence="3" key="1">
    <citation type="submission" date="2018-12" db="EMBL/GenBank/DDBJ databases">
        <title>The complete genome of Metarhizium rileyi, a key fungal pathogen of Lepidoptera.</title>
        <authorList>
            <person name="Binneck E."/>
            <person name="Lastra C.C.L."/>
            <person name="Sosa-Gomez D.R."/>
        </authorList>
    </citation>
    <scope>NUCLEOTIDE SEQUENCE [LARGE SCALE GENOMIC DNA]</scope>
    <source>
        <strain evidence="3">Cep018-CH2</strain>
    </source>
</reference>
<dbReference type="PANTHER" id="PTHR24148">
    <property type="entry name" value="ANKYRIN REPEAT DOMAIN-CONTAINING PROTEIN 39 HOMOLOG-RELATED"/>
    <property type="match status" value="1"/>
</dbReference>
<dbReference type="InterPro" id="IPR010730">
    <property type="entry name" value="HET"/>
</dbReference>
<dbReference type="InterPro" id="IPR052895">
    <property type="entry name" value="HetReg/Transcr_Mod"/>
</dbReference>
<sequence>MEEYRYEPLPLTGKNVRLVVLHPRVPSVRPQDIRVTIRHTPLEVGRRLLPSFMALSYVSGDAADRRDITVVESTDADPGHLASARRLSVTASLAEALGHVPYADSHIILWVDAICINQEDLDERAQHVSLMAEIYASAERVLAWTGPSTQNSNVAVNLLHRIADSIDVDFASLEMRPKESRWTRESGTASMYFQLMLDPHFALPWDGPESQALEAFLGRPWFERLWTRQEMTLGASDAVLLCGSSSIGWAKFRKAAVFLNRKAKDPHNPRFPQWTARTALVADTAVHGASQLGHLLRQMQRTECADPRDRIYGVMGILPTASRALAQRMRPDYRKPVVDVYKELVLCEMEVARRADLLSECRLAGPTSPDWRPSWVPNWTARRERDLSMTHQCADGRSAVAACVHHDGQSSTLTVEGVLAATVIHVLPIVIARGRGPEEPIIPSAVSLIKGVAARLDLSEGAAYRPSRGSSTLEALCYALSGGRLTDHVAGEMTDATTPSMAQFKRFVKFALDFAADGAPVPEPSQALWSDVLLCIGSMVHACEDRSLLLTEEGFVGTGPTLARPGDQISVVLGCMRPLVLRAQKDDAGHSTTHVVVGPCNAHGLNWGEALLGSLPEGVNLAWSPSGPDRDARPVFRNPNTGQDTVADPRVDWDLVTFDAGDDGSAQRAGTADGKGTGATVCRRLDAEYFHKKGVKLSSLTLV</sequence>
<gene>
    <name evidence="2" type="ORF">ED733_004439</name>
</gene>
<proteinExistence type="predicted"/>
<name>A0A5C6G8X9_METRR</name>
<comment type="caution">
    <text evidence="2">The sequence shown here is derived from an EMBL/GenBank/DDBJ whole genome shotgun (WGS) entry which is preliminary data.</text>
</comment>